<dbReference type="Gene3D" id="2.60.120.380">
    <property type="match status" value="2"/>
</dbReference>
<protein>
    <submittedName>
        <fullName evidence="2">PPC domain-containing protein</fullName>
    </submittedName>
</protein>
<organism evidence="2 3">
    <name type="scientific">Parasphingopyxis marina</name>
    <dbReference type="NCBI Taxonomy" id="2761622"/>
    <lineage>
        <taxon>Bacteria</taxon>
        <taxon>Pseudomonadati</taxon>
        <taxon>Pseudomonadota</taxon>
        <taxon>Alphaproteobacteria</taxon>
        <taxon>Sphingomonadales</taxon>
        <taxon>Sphingomonadaceae</taxon>
        <taxon>Parasphingopyxis</taxon>
    </lineage>
</organism>
<comment type="caution">
    <text evidence="2">The sequence shown here is derived from an EMBL/GenBank/DDBJ whole genome shotgun (WGS) entry which is preliminary data.</text>
</comment>
<feature type="signal peptide" evidence="1">
    <location>
        <begin position="1"/>
        <end position="24"/>
    </location>
</feature>
<keyword evidence="3" id="KW-1185">Reference proteome</keyword>
<dbReference type="EMBL" id="JACJVJ010000003">
    <property type="protein sequence ID" value="MBC2779034.1"/>
    <property type="molecule type" value="Genomic_DNA"/>
</dbReference>
<name>A0A842I4B3_9SPHN</name>
<evidence type="ECO:0000313" key="2">
    <source>
        <dbReference type="EMBL" id="MBC2779034.1"/>
    </source>
</evidence>
<accession>A0A842I4B3</accession>
<sequence length="268" mass="28472">MNTHLSRVAMATALALFAAPATMAQNMLTPGEPMTGELTNQSTRMYENDYYLDLYSVSGEAGQRIAIAMQAEDFDTLIEIGRMVDGEFQQIAVDDDGGEGLNSRLLFTFPETGTYIVRARTFGANATGSYSIEMSEVAPPAPPPPPGRIRLGQTVSGTLTDASPVYMDDSYGASTRHYALYNLRGRAGQTVTVTLRSDDFDAYLEAGAMTPLGFAAVESNDDGLAGEGEDPLGLDSRLTLTFVQSGTLTIRATTLGGGATGEYSLAVE</sequence>
<dbReference type="AlphaFoldDB" id="A0A842I4B3"/>
<keyword evidence="1" id="KW-0732">Signal</keyword>
<dbReference type="RefSeq" id="WP_185802328.1">
    <property type="nucleotide sequence ID" value="NZ_JACJVJ010000003.1"/>
</dbReference>
<reference evidence="2 3" key="1">
    <citation type="submission" date="2020-08" db="EMBL/GenBank/DDBJ databases">
        <title>Draft genome sequence of Parasphingopyxis sp. GrpM-11.</title>
        <authorList>
            <person name="Oh J."/>
            <person name="Roh D.-H."/>
        </authorList>
    </citation>
    <scope>NUCLEOTIDE SEQUENCE [LARGE SCALE GENOMIC DNA]</scope>
    <source>
        <strain evidence="2 3">GrpM-11</strain>
    </source>
</reference>
<proteinExistence type="predicted"/>
<feature type="chain" id="PRO_5032653429" evidence="1">
    <location>
        <begin position="25"/>
        <end position="268"/>
    </location>
</feature>
<evidence type="ECO:0000313" key="3">
    <source>
        <dbReference type="Proteomes" id="UP000564378"/>
    </source>
</evidence>
<evidence type="ECO:0000256" key="1">
    <source>
        <dbReference type="SAM" id="SignalP"/>
    </source>
</evidence>
<dbReference type="Proteomes" id="UP000564378">
    <property type="component" value="Unassembled WGS sequence"/>
</dbReference>
<gene>
    <name evidence="2" type="ORF">H6P80_15525</name>
</gene>